<comment type="subunit">
    <text evidence="3">Homodimer.</text>
</comment>
<dbReference type="KEGG" id="meme:HYG87_04415"/>
<dbReference type="GO" id="GO:0000287">
    <property type="term" value="F:magnesium ion binding"/>
    <property type="evidence" value="ECO:0007669"/>
    <property type="project" value="InterPro"/>
</dbReference>
<dbReference type="EMBL" id="CP058560">
    <property type="protein sequence ID" value="QUH23065.1"/>
    <property type="molecule type" value="Genomic_DNA"/>
</dbReference>
<dbReference type="InterPro" id="IPR010115">
    <property type="entry name" value="FbiA/CofD"/>
</dbReference>
<evidence type="ECO:0000256" key="2">
    <source>
        <dbReference type="ARBA" id="ARBA00022842"/>
    </source>
</evidence>
<feature type="binding site" evidence="3">
    <location>
        <position position="49"/>
    </location>
    <ligand>
        <name>7,8-didemethyl-8-hydroxy-5-deazariboflavin</name>
        <dbReference type="ChEBI" id="CHEBI:59904"/>
    </ligand>
</feature>
<keyword evidence="2 3" id="KW-0460">Magnesium</keyword>
<dbReference type="InterPro" id="IPR002882">
    <property type="entry name" value="CofD"/>
</dbReference>
<dbReference type="HAMAP" id="MF_01257">
    <property type="entry name" value="CofD"/>
    <property type="match status" value="1"/>
</dbReference>
<organism evidence="4 5">
    <name type="scientific">Methanobacterium alkalithermotolerans</name>
    <dbReference type="NCBI Taxonomy" id="2731220"/>
    <lineage>
        <taxon>Archaea</taxon>
        <taxon>Methanobacteriati</taxon>
        <taxon>Methanobacteriota</taxon>
        <taxon>Methanomada group</taxon>
        <taxon>Methanobacteria</taxon>
        <taxon>Methanobacteriales</taxon>
        <taxon>Methanobacteriaceae</taxon>
        <taxon>Methanobacterium</taxon>
    </lineage>
</organism>
<dbReference type="GO" id="GO:0043743">
    <property type="term" value="F:LPPG:FO 2-phospho-L-lactate transferase activity"/>
    <property type="evidence" value="ECO:0007669"/>
    <property type="project" value="UniProtKB-EC"/>
</dbReference>
<evidence type="ECO:0000313" key="4">
    <source>
        <dbReference type="EMBL" id="QUH23065.1"/>
    </source>
</evidence>
<proteinExistence type="inferred from homology"/>
<sequence>MITVLSGGTGTPKLIQGIKKIVDPEKINVVVNTVENDYFSGVYVAPDIDTVLYTLADIINEDTWYGIKDDTFITHHKLSELGTPELLKIGDKDRAFKIQKTNLMEKYDLSKVVDIQRSRLGIASRVIPMSNQQSRIKIITPSREISFHQFLVQEQGKSPVKDVVYNQVEPVPELVESIENSEIVIIGPSNPVSSIGPIISLKGVKKALKNNYVVGVSPIIGNNPVSGPAAKFMEALGYEVSSWGVSTIYSDFLDKFIIDEQDAALKTKIEKLIKEVIITKTKMRNIGDKIMLAKVILGE</sequence>
<comment type="cofactor">
    <cofactor evidence="3">
        <name>Mg(2+)</name>
        <dbReference type="ChEBI" id="CHEBI:18420"/>
    </cofactor>
</comment>
<gene>
    <name evidence="3" type="primary">cofD</name>
    <name evidence="4" type="ORF">HYG87_04415</name>
</gene>
<comment type="similarity">
    <text evidence="3">Belongs to the CofD family.</text>
</comment>
<dbReference type="EC" id="2.7.8.28" evidence="3"/>
<dbReference type="OrthoDB" id="59563at2157"/>
<protein>
    <recommendedName>
        <fullName evidence="3">2-phospho-L-lactate transferase</fullName>
        <ecNumber evidence="3">2.7.8.28</ecNumber>
    </recommendedName>
    <alternativeName>
        <fullName evidence="3">EPPG:FO PEP transferase</fullName>
    </alternativeName>
</protein>
<comment type="pathway">
    <text evidence="3">Cofactor biosynthesis; coenzyme F420 biosynthesis.</text>
</comment>
<dbReference type="InterPro" id="IPR038136">
    <property type="entry name" value="CofD-like_dom_sf"/>
</dbReference>
<dbReference type="Pfam" id="PF01933">
    <property type="entry name" value="CofD"/>
    <property type="match status" value="1"/>
</dbReference>
<comment type="catalytic activity">
    <reaction evidence="3">
        <text>(2S)-lactyl-2-diphospho-5'-guanosine + 7,8-didemethyl-8-hydroxy-5-deazariboflavin = oxidized coenzyme F420-0 + GMP + H(+)</text>
        <dbReference type="Rhea" id="RHEA:63444"/>
        <dbReference type="ChEBI" id="CHEBI:15378"/>
        <dbReference type="ChEBI" id="CHEBI:58115"/>
        <dbReference type="ChEBI" id="CHEBI:59435"/>
        <dbReference type="ChEBI" id="CHEBI:59904"/>
        <dbReference type="ChEBI" id="CHEBI:59907"/>
        <dbReference type="EC" id="2.7.8.28"/>
    </reaction>
</comment>
<dbReference type="Gene3D" id="1.10.8.240">
    <property type="entry name" value="CofD-like domain"/>
    <property type="match status" value="1"/>
</dbReference>
<dbReference type="Proteomes" id="UP000681041">
    <property type="component" value="Chromosome"/>
</dbReference>
<dbReference type="AlphaFoldDB" id="A0A8T8K6F3"/>
<evidence type="ECO:0000256" key="3">
    <source>
        <dbReference type="HAMAP-Rule" id="MF_01257"/>
    </source>
</evidence>
<dbReference type="CDD" id="cd07186">
    <property type="entry name" value="CofD_like"/>
    <property type="match status" value="1"/>
</dbReference>
<dbReference type="PANTHER" id="PTHR43007:SF1">
    <property type="entry name" value="2-PHOSPHO-L-LACTATE TRANSFERASE"/>
    <property type="match status" value="1"/>
</dbReference>
<dbReference type="SUPFAM" id="SSF142338">
    <property type="entry name" value="CofD-like"/>
    <property type="match status" value="1"/>
</dbReference>
<accession>A0A8T8K6F3</accession>
<feature type="binding site" evidence="3">
    <location>
        <position position="88"/>
    </location>
    <ligand>
        <name>7,8-didemethyl-8-hydroxy-5-deazariboflavin</name>
        <dbReference type="ChEBI" id="CHEBI:59904"/>
    </ligand>
</feature>
<dbReference type="RefSeq" id="WP_211534013.1">
    <property type="nucleotide sequence ID" value="NZ_CP058560.1"/>
</dbReference>
<keyword evidence="5" id="KW-1185">Reference proteome</keyword>
<evidence type="ECO:0000256" key="1">
    <source>
        <dbReference type="ARBA" id="ARBA00022679"/>
    </source>
</evidence>
<comment type="function">
    <text evidence="3">Catalyzes the transfer of the 2-phospholactate moiety from (2S)-lactyl-2-diphospho-5'-guanosine to 7,8-didemethyl-8-hydroxy-5-deazariboflavin (FO) with the formation of oxidized coenzyme F420-0 and GMP.</text>
</comment>
<reference evidence="4" key="1">
    <citation type="submission" date="2020-07" db="EMBL/GenBank/DDBJ databases">
        <title>Methanobacterium. sp. MethCan genome.</title>
        <authorList>
            <person name="Postec A."/>
            <person name="Quemeneur M."/>
        </authorList>
    </citation>
    <scope>NUCLEOTIDE SEQUENCE</scope>
    <source>
        <strain evidence="4">MethCAN</strain>
    </source>
</reference>
<dbReference type="GeneID" id="64819982"/>
<name>A0A8T8K6F3_9EURY</name>
<dbReference type="Gene3D" id="3.40.50.10680">
    <property type="entry name" value="CofD-like domains"/>
    <property type="match status" value="1"/>
</dbReference>
<keyword evidence="1 3" id="KW-0808">Transferase</keyword>
<dbReference type="PANTHER" id="PTHR43007">
    <property type="entry name" value="2-PHOSPHO-L-LACTATE TRANSFERASE"/>
    <property type="match status" value="1"/>
</dbReference>
<dbReference type="NCBIfam" id="TIGR01819">
    <property type="entry name" value="F420_cofD"/>
    <property type="match status" value="1"/>
</dbReference>
<evidence type="ECO:0000313" key="5">
    <source>
        <dbReference type="Proteomes" id="UP000681041"/>
    </source>
</evidence>
<dbReference type="GO" id="GO:0052645">
    <property type="term" value="P:F420-0 metabolic process"/>
    <property type="evidence" value="ECO:0007669"/>
    <property type="project" value="UniProtKB-UniRule"/>
</dbReference>